<evidence type="ECO:0000256" key="1">
    <source>
        <dbReference type="SAM" id="SignalP"/>
    </source>
</evidence>
<dbReference type="AlphaFoldDB" id="A0A6A3LEH4"/>
<sequence length="136" mass="15358">MWTHPSKRGYMMITMRLLTVVPSHAQTTTIPTRCCVFNVAHPTPPHTHNALPAPLPNRRIYPAGSAHSRHLCDGFVHEAALEGAKYRTHRVRPNTPTLHSRLGSAERNPICTVWRRSLAVLTRATKYMIHPVWLSA</sequence>
<evidence type="ECO:0000313" key="3">
    <source>
        <dbReference type="Proteomes" id="UP000460718"/>
    </source>
</evidence>
<feature type="signal peptide" evidence="1">
    <location>
        <begin position="1"/>
        <end position="25"/>
    </location>
</feature>
<keyword evidence="1" id="KW-0732">Signal</keyword>
<protein>
    <recommendedName>
        <fullName evidence="4">Secreted protein</fullName>
    </recommendedName>
</protein>
<feature type="chain" id="PRO_5025507107" description="Secreted protein" evidence="1">
    <location>
        <begin position="26"/>
        <end position="136"/>
    </location>
</feature>
<organism evidence="2 3">
    <name type="scientific">Phytophthora fragariae</name>
    <dbReference type="NCBI Taxonomy" id="53985"/>
    <lineage>
        <taxon>Eukaryota</taxon>
        <taxon>Sar</taxon>
        <taxon>Stramenopiles</taxon>
        <taxon>Oomycota</taxon>
        <taxon>Peronosporomycetes</taxon>
        <taxon>Peronosporales</taxon>
        <taxon>Peronosporaceae</taxon>
        <taxon>Phytophthora</taxon>
    </lineage>
</organism>
<proteinExistence type="predicted"/>
<dbReference type="EMBL" id="QXFW01000304">
    <property type="protein sequence ID" value="KAE9016775.1"/>
    <property type="molecule type" value="Genomic_DNA"/>
</dbReference>
<accession>A0A6A3LEH4</accession>
<gene>
    <name evidence="2" type="ORF">PF011_g6995</name>
</gene>
<comment type="caution">
    <text evidence="2">The sequence shown here is derived from an EMBL/GenBank/DDBJ whole genome shotgun (WGS) entry which is preliminary data.</text>
</comment>
<name>A0A6A3LEH4_9STRA</name>
<evidence type="ECO:0000313" key="2">
    <source>
        <dbReference type="EMBL" id="KAE9016775.1"/>
    </source>
</evidence>
<dbReference type="Proteomes" id="UP000460718">
    <property type="component" value="Unassembled WGS sequence"/>
</dbReference>
<reference evidence="2 3" key="1">
    <citation type="submission" date="2018-09" db="EMBL/GenBank/DDBJ databases">
        <title>Genomic investigation of the strawberry pathogen Phytophthora fragariae indicates pathogenicity is determined by transcriptional variation in three key races.</title>
        <authorList>
            <person name="Adams T.M."/>
            <person name="Armitage A.D."/>
            <person name="Sobczyk M.K."/>
            <person name="Bates H.J."/>
            <person name="Dunwell J.M."/>
            <person name="Nellist C.F."/>
            <person name="Harrison R.J."/>
        </authorList>
    </citation>
    <scope>NUCLEOTIDE SEQUENCE [LARGE SCALE GENOMIC DNA]</scope>
    <source>
        <strain evidence="2 3">SCRP245</strain>
    </source>
</reference>
<evidence type="ECO:0008006" key="4">
    <source>
        <dbReference type="Google" id="ProtNLM"/>
    </source>
</evidence>